<name>A0A5A8F4R6_9BACT</name>
<dbReference type="SUPFAM" id="SSF53850">
    <property type="entry name" value="Periplasmic binding protein-like II"/>
    <property type="match status" value="1"/>
</dbReference>
<dbReference type="EMBL" id="VFJB01000004">
    <property type="protein sequence ID" value="KAA0258601.1"/>
    <property type="molecule type" value="Genomic_DNA"/>
</dbReference>
<dbReference type="NCBIfam" id="TIGR02122">
    <property type="entry name" value="TRAP_TAXI"/>
    <property type="match status" value="1"/>
</dbReference>
<feature type="chain" id="PRO_5022690620" evidence="1">
    <location>
        <begin position="22"/>
        <end position="331"/>
    </location>
</feature>
<dbReference type="PANTHER" id="PTHR42941:SF1">
    <property type="entry name" value="SLL1037 PROTEIN"/>
    <property type="match status" value="1"/>
</dbReference>
<dbReference type="Pfam" id="PF16868">
    <property type="entry name" value="NMT1_3"/>
    <property type="match status" value="1"/>
</dbReference>
<feature type="signal peptide" evidence="1">
    <location>
        <begin position="1"/>
        <end position="21"/>
    </location>
</feature>
<proteinExistence type="predicted"/>
<keyword evidence="3" id="KW-1185">Reference proteome</keyword>
<evidence type="ECO:0000256" key="1">
    <source>
        <dbReference type="SAM" id="SignalP"/>
    </source>
</evidence>
<protein>
    <submittedName>
        <fullName evidence="2">TAXI family TRAP transporter solute-binding subunit</fullName>
    </submittedName>
</protein>
<evidence type="ECO:0000313" key="3">
    <source>
        <dbReference type="Proteomes" id="UP000322876"/>
    </source>
</evidence>
<dbReference type="AlphaFoldDB" id="A0A5A8F4R6"/>
<dbReference type="CDD" id="cd13568">
    <property type="entry name" value="PBP2_TAXI_TRAP_like_3"/>
    <property type="match status" value="1"/>
</dbReference>
<sequence>MKKLLSIIAIFLFVASLSPDAFSRMKFVTIGTGGVTGVYYPTGGAIGRIVNKKSKVYGLKVTVESTGGSVYNINAVLSGDLEFGIAQSDRQYQAWYGLAEWKDKGPQKALRSVFSIHPESITLIARADAGINSPADLKGKRVNIGNPGSGQLQNSKDVLAAFGLSENDIKAEYAKAVEAPGLLQDERIDAFFYTVGHPNGNIKEATSGRIKVKLVPIAGEGAEKLVTKYPYYAKSIIPVKFYPNAVNKEDVPSVGVKATFVTSKDVDAKIVYAITKEVFDNLDKFKKLHPAYSVLTKENMLQGLTAPIHKGALKYYKEAGLIKYIRKDLIQ</sequence>
<organism evidence="2 3">
    <name type="scientific">Deferribacter autotrophicus</name>
    <dbReference type="NCBI Taxonomy" id="500465"/>
    <lineage>
        <taxon>Bacteria</taxon>
        <taxon>Pseudomonadati</taxon>
        <taxon>Deferribacterota</taxon>
        <taxon>Deferribacteres</taxon>
        <taxon>Deferribacterales</taxon>
        <taxon>Deferribacteraceae</taxon>
        <taxon>Deferribacter</taxon>
    </lineage>
</organism>
<dbReference type="OrthoDB" id="9776669at2"/>
<keyword evidence="1" id="KW-0732">Signal</keyword>
<gene>
    <name evidence="2" type="ORF">FHQ18_05430</name>
</gene>
<accession>A0A5A8F4R6</accession>
<dbReference type="PANTHER" id="PTHR42941">
    <property type="entry name" value="SLL1037 PROTEIN"/>
    <property type="match status" value="1"/>
</dbReference>
<evidence type="ECO:0000313" key="2">
    <source>
        <dbReference type="EMBL" id="KAA0258601.1"/>
    </source>
</evidence>
<dbReference type="Gene3D" id="3.40.190.10">
    <property type="entry name" value="Periplasmic binding protein-like II"/>
    <property type="match status" value="2"/>
</dbReference>
<reference evidence="2 3" key="1">
    <citation type="submission" date="2019-06" db="EMBL/GenBank/DDBJ databases">
        <title>Genomic insights into carbon and energy metabolism of Deferribacter autotrophicus revealed new metabolic traits in the phylum Deferribacteres.</title>
        <authorList>
            <person name="Slobodkin A.I."/>
            <person name="Slobodkina G.B."/>
            <person name="Allioux M."/>
            <person name="Alain K."/>
            <person name="Jebbar M."/>
            <person name="Shadrin V."/>
            <person name="Kublanov I.V."/>
            <person name="Toshchakov S.V."/>
            <person name="Bonch-Osmolovskaya E.A."/>
        </authorList>
    </citation>
    <scope>NUCLEOTIDE SEQUENCE [LARGE SCALE GENOMIC DNA]</scope>
    <source>
        <strain evidence="2 3">SL50</strain>
    </source>
</reference>
<dbReference type="RefSeq" id="WP_149266154.1">
    <property type="nucleotide sequence ID" value="NZ_VFJB01000004.1"/>
</dbReference>
<dbReference type="Proteomes" id="UP000322876">
    <property type="component" value="Unassembled WGS sequence"/>
</dbReference>
<comment type="caution">
    <text evidence="2">The sequence shown here is derived from an EMBL/GenBank/DDBJ whole genome shotgun (WGS) entry which is preliminary data.</text>
</comment>
<dbReference type="InterPro" id="IPR011852">
    <property type="entry name" value="TRAP_TAXI"/>
</dbReference>